<evidence type="ECO:0000256" key="1">
    <source>
        <dbReference type="SAM" id="MobiDB-lite"/>
    </source>
</evidence>
<keyword evidence="2" id="KW-1133">Transmembrane helix</keyword>
<sequence>MSVGQFANVSGSTILSNASASALNMNATVEPVNKDCTDAVLNAVIPIICVLVFIGTTVVTYFVDDPGLRKLKRSTGKVEVKTVPENDRNYIRYLAEHRMGDHVKGHTFSSFSPGYAPYGAPPEGDASQTRRRACSESHTGRRLSDASSETQVILEHMLLTVGSGSTYTSLRNKAFNVPFIHRRNKDEAKLPPELPNKTVKAEVTDTSESKDESRNIEL</sequence>
<feature type="region of interest" description="Disordered" evidence="1">
    <location>
        <begin position="186"/>
        <end position="218"/>
    </location>
</feature>
<feature type="transmembrane region" description="Helical" evidence="2">
    <location>
        <begin position="39"/>
        <end position="63"/>
    </location>
</feature>
<evidence type="ECO:0000313" key="4">
    <source>
        <dbReference type="Proteomes" id="UP000728185"/>
    </source>
</evidence>
<evidence type="ECO:0000256" key="2">
    <source>
        <dbReference type="SAM" id="Phobius"/>
    </source>
</evidence>
<keyword evidence="2" id="KW-0812">Transmembrane</keyword>
<feature type="compositionally biased region" description="Basic and acidic residues" evidence="1">
    <location>
        <begin position="199"/>
        <end position="218"/>
    </location>
</feature>
<accession>A0A8E0S1I6</accession>
<dbReference type="AlphaFoldDB" id="A0A8E0S1I6"/>
<proteinExistence type="predicted"/>
<organism evidence="3 4">
    <name type="scientific">Fasciolopsis buskii</name>
    <dbReference type="NCBI Taxonomy" id="27845"/>
    <lineage>
        <taxon>Eukaryota</taxon>
        <taxon>Metazoa</taxon>
        <taxon>Spiralia</taxon>
        <taxon>Lophotrochozoa</taxon>
        <taxon>Platyhelminthes</taxon>
        <taxon>Trematoda</taxon>
        <taxon>Digenea</taxon>
        <taxon>Plagiorchiida</taxon>
        <taxon>Echinostomata</taxon>
        <taxon>Echinostomatoidea</taxon>
        <taxon>Fasciolidae</taxon>
        <taxon>Fasciolopsis</taxon>
    </lineage>
</organism>
<name>A0A8E0S1I6_9TREM</name>
<dbReference type="OrthoDB" id="6244027at2759"/>
<reference evidence="3" key="1">
    <citation type="submission" date="2019-05" db="EMBL/GenBank/DDBJ databases">
        <title>Annotation for the trematode Fasciolopsis buski.</title>
        <authorList>
            <person name="Choi Y.-J."/>
        </authorList>
    </citation>
    <scope>NUCLEOTIDE SEQUENCE</scope>
    <source>
        <strain evidence="3">HT</strain>
        <tissue evidence="3">Whole worm</tissue>
    </source>
</reference>
<feature type="region of interest" description="Disordered" evidence="1">
    <location>
        <begin position="114"/>
        <end position="147"/>
    </location>
</feature>
<evidence type="ECO:0000313" key="3">
    <source>
        <dbReference type="EMBL" id="KAA0199133.1"/>
    </source>
</evidence>
<comment type="caution">
    <text evidence="3">The sequence shown here is derived from an EMBL/GenBank/DDBJ whole genome shotgun (WGS) entry which is preliminary data.</text>
</comment>
<keyword evidence="4" id="KW-1185">Reference proteome</keyword>
<dbReference type="Proteomes" id="UP000728185">
    <property type="component" value="Unassembled WGS sequence"/>
</dbReference>
<feature type="compositionally biased region" description="Basic and acidic residues" evidence="1">
    <location>
        <begin position="133"/>
        <end position="144"/>
    </location>
</feature>
<dbReference type="EMBL" id="LUCM01001305">
    <property type="protein sequence ID" value="KAA0199133.1"/>
    <property type="molecule type" value="Genomic_DNA"/>
</dbReference>
<gene>
    <name evidence="3" type="ORF">FBUS_08823</name>
</gene>
<keyword evidence="2" id="KW-0472">Membrane</keyword>
<protein>
    <submittedName>
        <fullName evidence="3">Uncharacterized protein</fullName>
    </submittedName>
</protein>